<evidence type="ECO:0000256" key="2">
    <source>
        <dbReference type="SAM" id="Phobius"/>
    </source>
</evidence>
<keyword evidence="2" id="KW-0812">Transmembrane</keyword>
<organism evidence="3 4">
    <name type="scientific">Caenorhabditis briggsae</name>
    <dbReference type="NCBI Taxonomy" id="6238"/>
    <lineage>
        <taxon>Eukaryota</taxon>
        <taxon>Metazoa</taxon>
        <taxon>Ecdysozoa</taxon>
        <taxon>Nematoda</taxon>
        <taxon>Chromadorea</taxon>
        <taxon>Rhabditida</taxon>
        <taxon>Rhabditina</taxon>
        <taxon>Rhabditomorpha</taxon>
        <taxon>Rhabditoidea</taxon>
        <taxon>Rhabditidae</taxon>
        <taxon>Peloderinae</taxon>
        <taxon>Caenorhabditis</taxon>
    </lineage>
</organism>
<feature type="transmembrane region" description="Helical" evidence="2">
    <location>
        <begin position="226"/>
        <end position="251"/>
    </location>
</feature>
<accession>A0AAE9F874</accession>
<name>A0AAE9F874_CAEBR</name>
<feature type="transmembrane region" description="Helical" evidence="2">
    <location>
        <begin position="45"/>
        <end position="69"/>
    </location>
</feature>
<feature type="region of interest" description="Disordered" evidence="1">
    <location>
        <begin position="271"/>
        <end position="290"/>
    </location>
</feature>
<dbReference type="AlphaFoldDB" id="A0AAE9F874"/>
<keyword evidence="4" id="KW-1185">Reference proteome</keyword>
<feature type="transmembrane region" description="Helical" evidence="2">
    <location>
        <begin position="115"/>
        <end position="137"/>
    </location>
</feature>
<keyword evidence="2" id="KW-1133">Transmembrane helix</keyword>
<sequence length="330" mass="37832">MLRGPVYETFFVMFLSFGTLNVHLHNRFITETVIREYYDTFPRTLLGVMSGGYVLTIFGNVAFVSMGFLQFEDLCQKFGAINVHIEIVMNFAILLFLIDSYIVKYKTFFKKKPMLSYFFYLFVLLGVYASFVVPELFYRGNYAIHPSAWVSLGTTSASLVLSIFVWFSTKRQATAIPSDSTVTQRLQVHQAQTTAAKMMLLTVLRWVISVSWVVIPFFPIKHTSDTNVLCLLILGVCRCMEATLFPILFLYHYKGIKRNFLREEARKTQSAAPKTTIESDGGSHESYEGQEGIKRLYASWKGEYETRKKKQKAGVESREVLLRESSISLD</sequence>
<evidence type="ECO:0000313" key="3">
    <source>
        <dbReference type="EMBL" id="UMM35046.1"/>
    </source>
</evidence>
<feature type="transmembrane region" description="Helical" evidence="2">
    <location>
        <begin position="199"/>
        <end position="220"/>
    </location>
</feature>
<evidence type="ECO:0000256" key="1">
    <source>
        <dbReference type="SAM" id="MobiDB-lite"/>
    </source>
</evidence>
<dbReference type="Proteomes" id="UP000829354">
    <property type="component" value="Chromosome V"/>
</dbReference>
<protein>
    <submittedName>
        <fullName evidence="3">Uncharacterized protein</fullName>
    </submittedName>
</protein>
<gene>
    <name evidence="3" type="ORF">L5515_007845</name>
</gene>
<feature type="transmembrane region" description="Helical" evidence="2">
    <location>
        <begin position="149"/>
        <end position="167"/>
    </location>
</feature>
<proteinExistence type="predicted"/>
<feature type="compositionally biased region" description="Basic and acidic residues" evidence="1">
    <location>
        <begin position="281"/>
        <end position="290"/>
    </location>
</feature>
<feature type="transmembrane region" description="Helical" evidence="2">
    <location>
        <begin position="81"/>
        <end position="103"/>
    </location>
</feature>
<feature type="transmembrane region" description="Helical" evidence="2">
    <location>
        <begin position="6"/>
        <end position="24"/>
    </location>
</feature>
<dbReference type="EMBL" id="CP092624">
    <property type="protein sequence ID" value="UMM35046.1"/>
    <property type="molecule type" value="Genomic_DNA"/>
</dbReference>
<keyword evidence="2" id="KW-0472">Membrane</keyword>
<evidence type="ECO:0000313" key="4">
    <source>
        <dbReference type="Proteomes" id="UP000829354"/>
    </source>
</evidence>
<reference evidence="3 4" key="1">
    <citation type="submission" date="2022-04" db="EMBL/GenBank/DDBJ databases">
        <title>Chromosome-level reference genomes for two strains of Caenorhabditis briggsae: an improved platform for comparative genomics.</title>
        <authorList>
            <person name="Stevens L."/>
            <person name="Andersen E."/>
        </authorList>
    </citation>
    <scope>NUCLEOTIDE SEQUENCE [LARGE SCALE GENOMIC DNA]</scope>
    <source>
        <strain evidence="3">VX34</strain>
        <tissue evidence="3">Whole-organism</tissue>
    </source>
</reference>